<feature type="non-terminal residue" evidence="1">
    <location>
        <position position="14"/>
    </location>
</feature>
<evidence type="ECO:0000313" key="2">
    <source>
        <dbReference type="Proteomes" id="UP000051276"/>
    </source>
</evidence>
<sequence length="14" mass="1437">MPNTLASDGEFPSA</sequence>
<organism evidence="1 2">
    <name type="scientific">endosymbiont of Ridgeia piscesae</name>
    <dbReference type="NCBI Taxonomy" id="54398"/>
    <lineage>
        <taxon>Bacteria</taxon>
        <taxon>Pseudomonadati</taxon>
        <taxon>Pseudomonadota</taxon>
        <taxon>Gammaproteobacteria</taxon>
        <taxon>sulfur-oxidizing symbionts</taxon>
    </lineage>
</organism>
<name>A0A0T5Z8E0_9GAMM</name>
<reference evidence="1 2" key="1">
    <citation type="submission" date="2015-11" db="EMBL/GenBank/DDBJ databases">
        <title>The genome of Candidatus Endoriftia persephone in Ridgeia piscesae and population structure of the North Eastern Pacific vestimentiferan symbionts.</title>
        <authorList>
            <person name="Perez M."/>
            <person name="Juniper K.S."/>
        </authorList>
    </citation>
    <scope>NUCLEOTIDE SEQUENCE [LARGE SCALE GENOMIC DNA]</scope>
    <source>
        <strain evidence="1">Ind10</strain>
    </source>
</reference>
<evidence type="ECO:0000313" key="1">
    <source>
        <dbReference type="EMBL" id="KRT59120.1"/>
    </source>
</evidence>
<dbReference type="Proteomes" id="UP000051276">
    <property type="component" value="Unassembled WGS sequence"/>
</dbReference>
<dbReference type="EMBL" id="LMXI01000203">
    <property type="protein sequence ID" value="KRT59120.1"/>
    <property type="molecule type" value="Genomic_DNA"/>
</dbReference>
<proteinExistence type="predicted"/>
<gene>
    <name evidence="1" type="ORF">Ga0076813_14918</name>
</gene>
<comment type="caution">
    <text evidence="1">The sequence shown here is derived from an EMBL/GenBank/DDBJ whole genome shotgun (WGS) entry which is preliminary data.</text>
</comment>
<accession>A0A0T5Z8E0</accession>
<protein>
    <submittedName>
        <fullName evidence="1">Uncharacterized protein</fullName>
    </submittedName>
</protein>